<dbReference type="EMBL" id="ML996568">
    <property type="protein sequence ID" value="KAF2760589.1"/>
    <property type="molecule type" value="Genomic_DNA"/>
</dbReference>
<evidence type="ECO:0000256" key="1">
    <source>
        <dbReference type="SAM" id="MobiDB-lite"/>
    </source>
</evidence>
<dbReference type="RefSeq" id="XP_033603040.1">
    <property type="nucleotide sequence ID" value="XM_033740514.1"/>
</dbReference>
<feature type="compositionally biased region" description="Polar residues" evidence="1">
    <location>
        <begin position="44"/>
        <end position="54"/>
    </location>
</feature>
<reference evidence="2" key="1">
    <citation type="journal article" date="2020" name="Stud. Mycol.">
        <title>101 Dothideomycetes genomes: a test case for predicting lifestyles and emergence of pathogens.</title>
        <authorList>
            <person name="Haridas S."/>
            <person name="Albert R."/>
            <person name="Binder M."/>
            <person name="Bloem J."/>
            <person name="Labutti K."/>
            <person name="Salamov A."/>
            <person name="Andreopoulos B."/>
            <person name="Baker S."/>
            <person name="Barry K."/>
            <person name="Bills G."/>
            <person name="Bluhm B."/>
            <person name="Cannon C."/>
            <person name="Castanera R."/>
            <person name="Culley D."/>
            <person name="Daum C."/>
            <person name="Ezra D."/>
            <person name="Gonzalez J."/>
            <person name="Henrissat B."/>
            <person name="Kuo A."/>
            <person name="Liang C."/>
            <person name="Lipzen A."/>
            <person name="Lutzoni F."/>
            <person name="Magnuson J."/>
            <person name="Mondo S."/>
            <person name="Nolan M."/>
            <person name="Ohm R."/>
            <person name="Pangilinan J."/>
            <person name="Park H.-J."/>
            <person name="Ramirez L."/>
            <person name="Alfaro M."/>
            <person name="Sun H."/>
            <person name="Tritt A."/>
            <person name="Yoshinaga Y."/>
            <person name="Zwiers L.-H."/>
            <person name="Turgeon B."/>
            <person name="Goodwin S."/>
            <person name="Spatafora J."/>
            <person name="Crous P."/>
            <person name="Grigoriev I."/>
        </authorList>
    </citation>
    <scope>NUCLEOTIDE SEQUENCE</scope>
    <source>
        <strain evidence="2">CBS 121739</strain>
    </source>
</reference>
<dbReference type="AlphaFoldDB" id="A0A6A6WEK8"/>
<proteinExistence type="predicted"/>
<sequence>MLYYEFLTPSHFLSPNFHFLGFTKLLKIQSQLISHTHTRLSLERTNLNTMGDNSDSAKESLPVRSGQTDSVHLSPDPYLSSDSGIPTPSMLTPNTRAEAEFAFTSNALKQTDSAAPSTAPPEDTDSPMLAAPRSTRRPLAPPRSGSSNYIAALAASRTVPEGFDASNAQSYSPVTPNESQSVDKTKISGVLKEDTNTRYGDQQDMKRERQKALLAKIPGHGYDSTQETASK</sequence>
<dbReference type="OrthoDB" id="3795253at2759"/>
<dbReference type="Proteomes" id="UP000799437">
    <property type="component" value="Unassembled WGS sequence"/>
</dbReference>
<evidence type="ECO:0000313" key="2">
    <source>
        <dbReference type="EMBL" id="KAF2760589.1"/>
    </source>
</evidence>
<keyword evidence="3" id="KW-1185">Reference proteome</keyword>
<feature type="compositionally biased region" description="Polar residues" evidence="1">
    <location>
        <begin position="166"/>
        <end position="180"/>
    </location>
</feature>
<feature type="region of interest" description="Disordered" evidence="1">
    <location>
        <begin position="110"/>
        <end position="146"/>
    </location>
</feature>
<accession>A0A6A6WEK8</accession>
<dbReference type="GeneID" id="54481568"/>
<evidence type="ECO:0000313" key="3">
    <source>
        <dbReference type="Proteomes" id="UP000799437"/>
    </source>
</evidence>
<feature type="region of interest" description="Disordered" evidence="1">
    <location>
        <begin position="164"/>
        <end position="208"/>
    </location>
</feature>
<organism evidence="2 3">
    <name type="scientific">Pseudovirgaria hyperparasitica</name>
    <dbReference type="NCBI Taxonomy" id="470096"/>
    <lineage>
        <taxon>Eukaryota</taxon>
        <taxon>Fungi</taxon>
        <taxon>Dikarya</taxon>
        <taxon>Ascomycota</taxon>
        <taxon>Pezizomycotina</taxon>
        <taxon>Dothideomycetes</taxon>
        <taxon>Dothideomycetes incertae sedis</taxon>
        <taxon>Acrospermales</taxon>
        <taxon>Acrospermaceae</taxon>
        <taxon>Pseudovirgaria</taxon>
    </lineage>
</organism>
<protein>
    <submittedName>
        <fullName evidence="2">Uncharacterized protein</fullName>
    </submittedName>
</protein>
<feature type="region of interest" description="Disordered" evidence="1">
    <location>
        <begin position="44"/>
        <end position="92"/>
    </location>
</feature>
<gene>
    <name evidence="2" type="ORF">EJ05DRAFT_290002</name>
</gene>
<name>A0A6A6WEK8_9PEZI</name>
<feature type="compositionally biased region" description="Basic and acidic residues" evidence="1">
    <location>
        <begin position="181"/>
        <end position="208"/>
    </location>
</feature>
<feature type="compositionally biased region" description="Polar residues" evidence="1">
    <location>
        <begin position="80"/>
        <end position="92"/>
    </location>
</feature>